<dbReference type="PANTHER" id="PTHR30126">
    <property type="entry name" value="HTH-TYPE TRANSCRIPTIONAL REGULATOR"/>
    <property type="match status" value="1"/>
</dbReference>
<keyword evidence="2" id="KW-0805">Transcription regulation</keyword>
<evidence type="ECO:0000313" key="6">
    <source>
        <dbReference type="EMBL" id="TCV02675.1"/>
    </source>
</evidence>
<dbReference type="SUPFAM" id="SSF53850">
    <property type="entry name" value="Periplasmic binding protein-like II"/>
    <property type="match status" value="1"/>
</dbReference>
<evidence type="ECO:0000256" key="3">
    <source>
        <dbReference type="ARBA" id="ARBA00023125"/>
    </source>
</evidence>
<protein>
    <submittedName>
        <fullName evidence="6">DNA-binding transcriptional LysR family regulator</fullName>
    </submittedName>
</protein>
<evidence type="ECO:0000313" key="7">
    <source>
        <dbReference type="Proteomes" id="UP000294692"/>
    </source>
</evidence>
<comment type="similarity">
    <text evidence="1">Belongs to the LysR transcriptional regulatory family.</text>
</comment>
<dbReference type="PROSITE" id="PS50931">
    <property type="entry name" value="HTH_LYSR"/>
    <property type="match status" value="1"/>
</dbReference>
<gene>
    <name evidence="6" type="ORF">EV686_101131</name>
</gene>
<dbReference type="Gene3D" id="1.10.10.10">
    <property type="entry name" value="Winged helix-like DNA-binding domain superfamily/Winged helix DNA-binding domain"/>
    <property type="match status" value="1"/>
</dbReference>
<dbReference type="Proteomes" id="UP000294692">
    <property type="component" value="Unassembled WGS sequence"/>
</dbReference>
<keyword evidence="3 6" id="KW-0238">DNA-binding</keyword>
<sequence length="301" mass="34159">MPSHRQMEAFYWTATLGTLNACSEKLCTTQSAVIKRIRQLEQTLDVRLFTRTGRHNVLTDDGHAVLRMVEPLLQQHDALLQRFRAPRAPAQRLAIGVTEITAITWLSLMIEQLKACYPGIQLKIVIGMRAELQQMLLNNTIQLSIQQRPPAHPLLHCVDLRELRLMWVGGPEMNNTRSHCLRDLAEMPIIRQNHESALSQVYDDWLHPHKADTAVFTINSLIATASLVSAGQGISCLPEEYFAPMVASGRLVRLLTRKQQPRLMYSALFRKHDEHTAFYREVAHIARAVCSFAPTQWVSAA</sequence>
<accession>A0A4R3VIA1</accession>
<dbReference type="AlphaFoldDB" id="A0A4R3VIA1"/>
<evidence type="ECO:0000256" key="4">
    <source>
        <dbReference type="ARBA" id="ARBA00023163"/>
    </source>
</evidence>
<dbReference type="Gene3D" id="3.40.190.290">
    <property type="match status" value="1"/>
</dbReference>
<proteinExistence type="inferred from homology"/>
<keyword evidence="4" id="KW-0804">Transcription</keyword>
<name>A0A4R3VIA1_9BURK</name>
<dbReference type="GO" id="GO:0003700">
    <property type="term" value="F:DNA-binding transcription factor activity"/>
    <property type="evidence" value="ECO:0007669"/>
    <property type="project" value="InterPro"/>
</dbReference>
<dbReference type="RefSeq" id="WP_165972454.1">
    <property type="nucleotide sequence ID" value="NZ_JBHRVM010000001.1"/>
</dbReference>
<dbReference type="InterPro" id="IPR005119">
    <property type="entry name" value="LysR_subst-bd"/>
</dbReference>
<dbReference type="EMBL" id="SMBX01000001">
    <property type="protein sequence ID" value="TCV02675.1"/>
    <property type="molecule type" value="Genomic_DNA"/>
</dbReference>
<reference evidence="6 7" key="1">
    <citation type="submission" date="2019-03" db="EMBL/GenBank/DDBJ databases">
        <title>Genomic Encyclopedia of Type Strains, Phase IV (KMG-IV): sequencing the most valuable type-strain genomes for metagenomic binning, comparative biology and taxonomic classification.</title>
        <authorList>
            <person name="Goeker M."/>
        </authorList>
    </citation>
    <scope>NUCLEOTIDE SEQUENCE [LARGE SCALE GENOMIC DNA]</scope>
    <source>
        <strain evidence="6 7">DSM 100048</strain>
    </source>
</reference>
<dbReference type="PANTHER" id="PTHR30126:SF40">
    <property type="entry name" value="HTH-TYPE TRANSCRIPTIONAL REGULATOR GLTR"/>
    <property type="match status" value="1"/>
</dbReference>
<comment type="caution">
    <text evidence="6">The sequence shown here is derived from an EMBL/GenBank/DDBJ whole genome shotgun (WGS) entry which is preliminary data.</text>
</comment>
<dbReference type="GO" id="GO:0000976">
    <property type="term" value="F:transcription cis-regulatory region binding"/>
    <property type="evidence" value="ECO:0007669"/>
    <property type="project" value="TreeGrafter"/>
</dbReference>
<keyword evidence="7" id="KW-1185">Reference proteome</keyword>
<dbReference type="Pfam" id="PF00126">
    <property type="entry name" value="HTH_1"/>
    <property type="match status" value="1"/>
</dbReference>
<dbReference type="SUPFAM" id="SSF46785">
    <property type="entry name" value="Winged helix' DNA-binding domain"/>
    <property type="match status" value="1"/>
</dbReference>
<evidence type="ECO:0000256" key="2">
    <source>
        <dbReference type="ARBA" id="ARBA00023015"/>
    </source>
</evidence>
<dbReference type="Pfam" id="PF03466">
    <property type="entry name" value="LysR_substrate"/>
    <property type="match status" value="1"/>
</dbReference>
<evidence type="ECO:0000259" key="5">
    <source>
        <dbReference type="PROSITE" id="PS50931"/>
    </source>
</evidence>
<dbReference type="InterPro" id="IPR000847">
    <property type="entry name" value="LysR_HTH_N"/>
</dbReference>
<organism evidence="6 7">
    <name type="scientific">Paracandidimonas soli</name>
    <dbReference type="NCBI Taxonomy" id="1917182"/>
    <lineage>
        <taxon>Bacteria</taxon>
        <taxon>Pseudomonadati</taxon>
        <taxon>Pseudomonadota</taxon>
        <taxon>Betaproteobacteria</taxon>
        <taxon>Burkholderiales</taxon>
        <taxon>Alcaligenaceae</taxon>
        <taxon>Paracandidimonas</taxon>
    </lineage>
</organism>
<evidence type="ECO:0000256" key="1">
    <source>
        <dbReference type="ARBA" id="ARBA00009437"/>
    </source>
</evidence>
<feature type="domain" description="HTH lysR-type" evidence="5">
    <location>
        <begin position="1"/>
        <end position="59"/>
    </location>
</feature>
<dbReference type="InterPro" id="IPR036390">
    <property type="entry name" value="WH_DNA-bd_sf"/>
</dbReference>
<dbReference type="InterPro" id="IPR036388">
    <property type="entry name" value="WH-like_DNA-bd_sf"/>
</dbReference>
<dbReference type="CDD" id="cd05466">
    <property type="entry name" value="PBP2_LTTR_substrate"/>
    <property type="match status" value="1"/>
</dbReference>